<feature type="non-terminal residue" evidence="1">
    <location>
        <position position="1"/>
    </location>
</feature>
<accession>A0A382NB96</accession>
<dbReference type="AlphaFoldDB" id="A0A382NB96"/>
<gene>
    <name evidence="1" type="ORF">METZ01_LOCUS310459</name>
</gene>
<dbReference type="EMBL" id="UINC01098804">
    <property type="protein sequence ID" value="SVC57605.1"/>
    <property type="molecule type" value="Genomic_DNA"/>
</dbReference>
<sequence>CWPSAHTMGPQSLPLLVVSGIIKRIYVCTRIPTMHPTQVESMHSYRSHYEV</sequence>
<evidence type="ECO:0000313" key="1">
    <source>
        <dbReference type="EMBL" id="SVC57605.1"/>
    </source>
</evidence>
<organism evidence="1">
    <name type="scientific">marine metagenome</name>
    <dbReference type="NCBI Taxonomy" id="408172"/>
    <lineage>
        <taxon>unclassified sequences</taxon>
        <taxon>metagenomes</taxon>
        <taxon>ecological metagenomes</taxon>
    </lineage>
</organism>
<proteinExistence type="predicted"/>
<name>A0A382NB96_9ZZZZ</name>
<reference evidence="1" key="1">
    <citation type="submission" date="2018-05" db="EMBL/GenBank/DDBJ databases">
        <authorList>
            <person name="Lanie J.A."/>
            <person name="Ng W.-L."/>
            <person name="Kazmierczak K.M."/>
            <person name="Andrzejewski T.M."/>
            <person name="Davidsen T.M."/>
            <person name="Wayne K.J."/>
            <person name="Tettelin H."/>
            <person name="Glass J.I."/>
            <person name="Rusch D."/>
            <person name="Podicherti R."/>
            <person name="Tsui H.-C.T."/>
            <person name="Winkler M.E."/>
        </authorList>
    </citation>
    <scope>NUCLEOTIDE SEQUENCE</scope>
</reference>
<protein>
    <submittedName>
        <fullName evidence="1">Uncharacterized protein</fullName>
    </submittedName>
</protein>
<feature type="non-terminal residue" evidence="1">
    <location>
        <position position="51"/>
    </location>
</feature>